<feature type="region of interest" description="Disordered" evidence="1">
    <location>
        <begin position="427"/>
        <end position="502"/>
    </location>
</feature>
<dbReference type="Proteomes" id="UP000193920">
    <property type="component" value="Unassembled WGS sequence"/>
</dbReference>
<dbReference type="AlphaFoldDB" id="A0A1Y2DKM4"/>
<dbReference type="InterPro" id="IPR000421">
    <property type="entry name" value="FA58C"/>
</dbReference>
<dbReference type="SUPFAM" id="SSF49785">
    <property type="entry name" value="Galactose-binding domain-like"/>
    <property type="match status" value="1"/>
</dbReference>
<feature type="transmembrane region" description="Helical" evidence="2">
    <location>
        <begin position="212"/>
        <end position="233"/>
    </location>
</feature>
<keyword evidence="2" id="KW-1133">Transmembrane helix</keyword>
<evidence type="ECO:0000259" key="3">
    <source>
        <dbReference type="PROSITE" id="PS50022"/>
    </source>
</evidence>
<dbReference type="PROSITE" id="PS50022">
    <property type="entry name" value="FA58C_3"/>
    <property type="match status" value="1"/>
</dbReference>
<evidence type="ECO:0000313" key="5">
    <source>
        <dbReference type="Proteomes" id="UP000193920"/>
    </source>
</evidence>
<evidence type="ECO:0000313" key="4">
    <source>
        <dbReference type="EMBL" id="ORY59793.1"/>
    </source>
</evidence>
<feature type="compositionally biased region" description="Low complexity" evidence="1">
    <location>
        <begin position="429"/>
        <end position="469"/>
    </location>
</feature>
<name>A0A1Y2DKM4_9FUNG</name>
<keyword evidence="2" id="KW-0472">Membrane</keyword>
<organism evidence="4 5">
    <name type="scientific">Neocallimastix californiae</name>
    <dbReference type="NCBI Taxonomy" id="1754190"/>
    <lineage>
        <taxon>Eukaryota</taxon>
        <taxon>Fungi</taxon>
        <taxon>Fungi incertae sedis</taxon>
        <taxon>Chytridiomycota</taxon>
        <taxon>Chytridiomycota incertae sedis</taxon>
        <taxon>Neocallimastigomycetes</taxon>
        <taxon>Neocallimastigales</taxon>
        <taxon>Neocallimastigaceae</taxon>
        <taxon>Neocallimastix</taxon>
    </lineage>
</organism>
<evidence type="ECO:0000256" key="1">
    <source>
        <dbReference type="SAM" id="MobiDB-lite"/>
    </source>
</evidence>
<gene>
    <name evidence="4" type="ORF">LY90DRAFT_643472</name>
</gene>
<accession>A0A1Y2DKM4</accession>
<dbReference type="Gene3D" id="2.60.120.260">
    <property type="entry name" value="Galactose-binding domain-like"/>
    <property type="match status" value="1"/>
</dbReference>
<feature type="compositionally biased region" description="Basic and acidic residues" evidence="1">
    <location>
        <begin position="471"/>
        <end position="502"/>
    </location>
</feature>
<dbReference type="EMBL" id="MCOG01000063">
    <property type="protein sequence ID" value="ORY59793.1"/>
    <property type="molecule type" value="Genomic_DNA"/>
</dbReference>
<feature type="domain" description="F5/8 type C" evidence="3">
    <location>
        <begin position="44"/>
        <end position="192"/>
    </location>
</feature>
<protein>
    <recommendedName>
        <fullName evidence="3">F5/8 type C domain-containing protein</fullName>
    </recommendedName>
</protein>
<keyword evidence="5" id="KW-1185">Reference proteome</keyword>
<feature type="non-terminal residue" evidence="4">
    <location>
        <position position="1"/>
    </location>
</feature>
<sequence length="502" mass="57038">NKIKKKKKLKKYIRKKSYVNIILRYHIKKFTMNIITLFLLSLNCLFASAFTNLARNGTATASSIEPGSNYIANNAIDGDKTTRWASKENSPEWIVVDLGSKMKINKVDILWEKAFAKEFEIQISSDGKNYEKVLSYISSKDVILKEDLDNEEDNINTQHEFDPKEARYVRIYCTKKGTLFGYSIYELEIYNTSKEKTESKEKSKSDDDNDKVIKYGIIGGVALLCLILLALIFKRKGKRDRSNESIVSTASLDDDNEQQNIVDDQNQSQNQNRGLAQNLYQTQTQNQNQNDVINSTNMNAFSNIPTYNYQDPMAYMQNSNMNPIDGNYYNNNNVNNINNIQNGINSSQNNYQESLANSQNYYNMSQNLNVPQNNYNGCYVPQNGNIQTNVNMTQSMSPISNNQYNIQNSNGNIPMNVSTNQLLPPILSQNQYNNQNPNEVNNNRPLSNASTNNENLNNGNSTNSNVGASGHSERGFNKAMEAELDRARNHDNDDKPPEYSVN</sequence>
<evidence type="ECO:0000256" key="2">
    <source>
        <dbReference type="SAM" id="Phobius"/>
    </source>
</evidence>
<proteinExistence type="predicted"/>
<comment type="caution">
    <text evidence="4">The sequence shown here is derived from an EMBL/GenBank/DDBJ whole genome shotgun (WGS) entry which is preliminary data.</text>
</comment>
<reference evidence="4 5" key="1">
    <citation type="submission" date="2016-08" db="EMBL/GenBank/DDBJ databases">
        <title>A Parts List for Fungal Cellulosomes Revealed by Comparative Genomics.</title>
        <authorList>
            <consortium name="DOE Joint Genome Institute"/>
            <person name="Haitjema C.H."/>
            <person name="Gilmore S.P."/>
            <person name="Henske J.K."/>
            <person name="Solomon K.V."/>
            <person name="De Groot R."/>
            <person name="Kuo A."/>
            <person name="Mondo S.J."/>
            <person name="Salamov A.A."/>
            <person name="Labutti K."/>
            <person name="Zhao Z."/>
            <person name="Chiniquy J."/>
            <person name="Barry K."/>
            <person name="Brewer H.M."/>
            <person name="Purvine S.O."/>
            <person name="Wright A.T."/>
            <person name="Boxma B."/>
            <person name="Van Alen T."/>
            <person name="Hackstein J.H."/>
            <person name="Baker S.E."/>
            <person name="Grigoriev I.V."/>
            <person name="O'Malley M.A."/>
        </authorList>
    </citation>
    <scope>NUCLEOTIDE SEQUENCE [LARGE SCALE GENOMIC DNA]</scope>
    <source>
        <strain evidence="4 5">G1</strain>
    </source>
</reference>
<keyword evidence="2" id="KW-0812">Transmembrane</keyword>
<dbReference type="OrthoDB" id="2325716at2759"/>
<dbReference type="InterPro" id="IPR008979">
    <property type="entry name" value="Galactose-bd-like_sf"/>
</dbReference>
<dbReference type="PANTHER" id="PTHR34660">
    <property type="entry name" value="MYB-LIKE PROTEIN X"/>
    <property type="match status" value="1"/>
</dbReference>
<dbReference type="PANTHER" id="PTHR34660:SF3">
    <property type="entry name" value="RRM DOMAIN-CONTAINING PROTEIN"/>
    <property type="match status" value="1"/>
</dbReference>
<dbReference type="Pfam" id="PF00754">
    <property type="entry name" value="F5_F8_type_C"/>
    <property type="match status" value="1"/>
</dbReference>